<evidence type="ECO:0000313" key="3">
    <source>
        <dbReference type="Proteomes" id="UP001221898"/>
    </source>
</evidence>
<keyword evidence="3" id="KW-1185">Reference proteome</keyword>
<proteinExistence type="predicted"/>
<feature type="region of interest" description="Disordered" evidence="1">
    <location>
        <begin position="1"/>
        <end position="77"/>
    </location>
</feature>
<organism evidence="2 3">
    <name type="scientific">Aldrovandia affinis</name>
    <dbReference type="NCBI Taxonomy" id="143900"/>
    <lineage>
        <taxon>Eukaryota</taxon>
        <taxon>Metazoa</taxon>
        <taxon>Chordata</taxon>
        <taxon>Craniata</taxon>
        <taxon>Vertebrata</taxon>
        <taxon>Euteleostomi</taxon>
        <taxon>Actinopterygii</taxon>
        <taxon>Neopterygii</taxon>
        <taxon>Teleostei</taxon>
        <taxon>Notacanthiformes</taxon>
        <taxon>Halosauridae</taxon>
        <taxon>Aldrovandia</taxon>
    </lineage>
</organism>
<dbReference type="AlphaFoldDB" id="A0AAD7X1P5"/>
<dbReference type="Proteomes" id="UP001221898">
    <property type="component" value="Unassembled WGS sequence"/>
</dbReference>
<name>A0AAD7X1P5_9TELE</name>
<evidence type="ECO:0000256" key="1">
    <source>
        <dbReference type="SAM" id="MobiDB-lite"/>
    </source>
</evidence>
<dbReference type="EMBL" id="JAINUG010000007">
    <property type="protein sequence ID" value="KAJ8416189.1"/>
    <property type="molecule type" value="Genomic_DNA"/>
</dbReference>
<protein>
    <submittedName>
        <fullName evidence="2">Uncharacterized protein</fullName>
    </submittedName>
</protein>
<sequence>MPPGRLPGTSSHKLQSKVNRRQEREAGAAAREARTTKEQQEMTATSSKAVLESESDEDSDTDEVATPPAENMHHALASARRLAPQFIPPDILSQPSLVSLAVEDHTDAAGCLHTVT</sequence>
<feature type="compositionally biased region" description="Acidic residues" evidence="1">
    <location>
        <begin position="53"/>
        <end position="63"/>
    </location>
</feature>
<comment type="caution">
    <text evidence="2">The sequence shown here is derived from an EMBL/GenBank/DDBJ whole genome shotgun (WGS) entry which is preliminary data.</text>
</comment>
<feature type="compositionally biased region" description="Basic and acidic residues" evidence="1">
    <location>
        <begin position="20"/>
        <end position="40"/>
    </location>
</feature>
<evidence type="ECO:0000313" key="2">
    <source>
        <dbReference type="EMBL" id="KAJ8416189.1"/>
    </source>
</evidence>
<gene>
    <name evidence="2" type="ORF">AAFF_G00382110</name>
</gene>
<reference evidence="2" key="1">
    <citation type="journal article" date="2023" name="Science">
        <title>Genome structures resolve the early diversification of teleost fishes.</title>
        <authorList>
            <person name="Parey E."/>
            <person name="Louis A."/>
            <person name="Montfort J."/>
            <person name="Bouchez O."/>
            <person name="Roques C."/>
            <person name="Iampietro C."/>
            <person name="Lluch J."/>
            <person name="Castinel A."/>
            <person name="Donnadieu C."/>
            <person name="Desvignes T."/>
            <person name="Floi Bucao C."/>
            <person name="Jouanno E."/>
            <person name="Wen M."/>
            <person name="Mejri S."/>
            <person name="Dirks R."/>
            <person name="Jansen H."/>
            <person name="Henkel C."/>
            <person name="Chen W.J."/>
            <person name="Zahm M."/>
            <person name="Cabau C."/>
            <person name="Klopp C."/>
            <person name="Thompson A.W."/>
            <person name="Robinson-Rechavi M."/>
            <person name="Braasch I."/>
            <person name="Lecointre G."/>
            <person name="Bobe J."/>
            <person name="Postlethwait J.H."/>
            <person name="Berthelot C."/>
            <person name="Roest Crollius H."/>
            <person name="Guiguen Y."/>
        </authorList>
    </citation>
    <scope>NUCLEOTIDE SEQUENCE</scope>
    <source>
        <strain evidence="2">NC1722</strain>
    </source>
</reference>
<accession>A0AAD7X1P5</accession>